<organism evidence="1 2">
    <name type="scientific">Dietzia timorensis</name>
    <dbReference type="NCBI Taxonomy" id="499555"/>
    <lineage>
        <taxon>Bacteria</taxon>
        <taxon>Bacillati</taxon>
        <taxon>Actinomycetota</taxon>
        <taxon>Actinomycetes</taxon>
        <taxon>Mycobacteriales</taxon>
        <taxon>Dietziaceae</taxon>
        <taxon>Dietzia</taxon>
    </lineage>
</organism>
<dbReference type="KEGG" id="dtm:BJL86_1807"/>
<name>A0A173LLX5_9ACTN</name>
<keyword evidence="2" id="KW-1185">Reference proteome</keyword>
<sequence>MQFKAGTQLWVWPATAAAPELAATEDLDRVELDAANAAVLFVEGAADVEKIMADYRERLAQVPVVWLVYAKGNKAPVNRDTLWTQLLEYSWRAVSNVSYSDTLSAIRIRPLKPGEEVRQA</sequence>
<gene>
    <name evidence="1" type="ORF">BJL86_1807</name>
</gene>
<accession>A0A173LLX5</accession>
<proteinExistence type="predicted"/>
<evidence type="ECO:0000313" key="2">
    <source>
        <dbReference type="Proteomes" id="UP000186104"/>
    </source>
</evidence>
<protein>
    <submittedName>
        <fullName evidence="1">Uncharacterized protein</fullName>
    </submittedName>
</protein>
<dbReference type="AlphaFoldDB" id="A0A173LLX5"/>
<dbReference type="EMBL" id="CP015961">
    <property type="protein sequence ID" value="ANI92578.1"/>
    <property type="molecule type" value="Genomic_DNA"/>
</dbReference>
<evidence type="ECO:0000313" key="1">
    <source>
        <dbReference type="EMBL" id="ANI92578.1"/>
    </source>
</evidence>
<dbReference type="Proteomes" id="UP000186104">
    <property type="component" value="Chromosome"/>
</dbReference>
<dbReference type="STRING" id="499555.BJL86_1807"/>
<reference evidence="1 2" key="1">
    <citation type="submission" date="2016-06" db="EMBL/GenBank/DDBJ databases">
        <title>Complete genome sequence of a saline-alkali tolerant type strain Dietzia timorensis ID05-A0528T.</title>
        <authorList>
            <person name="Wu X."/>
        </authorList>
    </citation>
    <scope>NUCLEOTIDE SEQUENCE [LARGE SCALE GENOMIC DNA]</scope>
    <source>
        <strain evidence="1 2">ID05-A0528</strain>
    </source>
</reference>